<accession>A0A840XAM8</accession>
<feature type="transmembrane region" description="Helical" evidence="1">
    <location>
        <begin position="151"/>
        <end position="175"/>
    </location>
</feature>
<protein>
    <recommendedName>
        <fullName evidence="4">DUF2975 domain-containing protein</fullName>
    </recommendedName>
</protein>
<evidence type="ECO:0008006" key="4">
    <source>
        <dbReference type="Google" id="ProtNLM"/>
    </source>
</evidence>
<feature type="transmembrane region" description="Helical" evidence="1">
    <location>
        <begin position="107"/>
        <end position="131"/>
    </location>
</feature>
<evidence type="ECO:0000313" key="3">
    <source>
        <dbReference type="Proteomes" id="UP000552883"/>
    </source>
</evidence>
<comment type="caution">
    <text evidence="2">The sequence shown here is derived from an EMBL/GenBank/DDBJ whole genome shotgun (WGS) entry which is preliminary data.</text>
</comment>
<feature type="transmembrane region" description="Helical" evidence="1">
    <location>
        <begin position="6"/>
        <end position="23"/>
    </location>
</feature>
<feature type="transmembrane region" description="Helical" evidence="1">
    <location>
        <begin position="195"/>
        <end position="220"/>
    </location>
</feature>
<keyword evidence="1" id="KW-1133">Transmembrane helix</keyword>
<dbReference type="AlphaFoldDB" id="A0A840XAM8"/>
<sequence>MDPFTIVLLAVLVFAVLLVGGIGRRESPRPWLPRLVAGGSLVLALLSAVAGIVGIVAAFAFPTLSLQVPVIASADIPPADLRASDASVVSGGTEQVTMTLTASGLDVLTRILVVAEVVITTVVVVTLLVMVARLARQSVSAEPFTPHLARLIVIGGSVLAIGSIAAQLASAFSGARAAEMLSTLRPDVNGEGLTSIPPTVVVDLVPVGVGLALVVIAGLIRNGERLQSDTRGLV</sequence>
<evidence type="ECO:0000313" key="2">
    <source>
        <dbReference type="EMBL" id="MBB5618234.1"/>
    </source>
</evidence>
<dbReference type="RefSeq" id="WP_153982028.1">
    <property type="nucleotide sequence ID" value="NZ_BAAANZ010000004.1"/>
</dbReference>
<keyword evidence="1" id="KW-0812">Transmembrane</keyword>
<name>A0A840XAM8_9MICO</name>
<keyword evidence="1" id="KW-0472">Membrane</keyword>
<keyword evidence="3" id="KW-1185">Reference proteome</keyword>
<feature type="transmembrane region" description="Helical" evidence="1">
    <location>
        <begin position="35"/>
        <end position="61"/>
    </location>
</feature>
<organism evidence="2 3">
    <name type="scientific">Microcella frigidaquae</name>
    <dbReference type="NCBI Taxonomy" id="424758"/>
    <lineage>
        <taxon>Bacteria</taxon>
        <taxon>Bacillati</taxon>
        <taxon>Actinomycetota</taxon>
        <taxon>Actinomycetes</taxon>
        <taxon>Micrococcales</taxon>
        <taxon>Microbacteriaceae</taxon>
        <taxon>Microcella</taxon>
    </lineage>
</organism>
<evidence type="ECO:0000256" key="1">
    <source>
        <dbReference type="SAM" id="Phobius"/>
    </source>
</evidence>
<gene>
    <name evidence="2" type="ORF">BJ959_001730</name>
</gene>
<dbReference type="EMBL" id="JACHBS010000001">
    <property type="protein sequence ID" value="MBB5618234.1"/>
    <property type="molecule type" value="Genomic_DNA"/>
</dbReference>
<reference evidence="2 3" key="1">
    <citation type="submission" date="2020-08" db="EMBL/GenBank/DDBJ databases">
        <title>Sequencing the genomes of 1000 actinobacteria strains.</title>
        <authorList>
            <person name="Klenk H.-P."/>
        </authorList>
    </citation>
    <scope>NUCLEOTIDE SEQUENCE [LARGE SCALE GENOMIC DNA]</scope>
    <source>
        <strain evidence="2 3">DSM 23889</strain>
    </source>
</reference>
<dbReference type="OrthoDB" id="9831945at2"/>
<dbReference type="Proteomes" id="UP000552883">
    <property type="component" value="Unassembled WGS sequence"/>
</dbReference>
<proteinExistence type="predicted"/>